<organism evidence="1 2">
    <name type="scientific">Gangjinia marincola</name>
    <dbReference type="NCBI Taxonomy" id="578463"/>
    <lineage>
        <taxon>Bacteria</taxon>
        <taxon>Pseudomonadati</taxon>
        <taxon>Bacteroidota</taxon>
        <taxon>Flavobacteriia</taxon>
        <taxon>Flavobacteriales</taxon>
        <taxon>Flavobacteriaceae</taxon>
        <taxon>Gangjinia</taxon>
    </lineage>
</organism>
<dbReference type="Proteomes" id="UP001500507">
    <property type="component" value="Unassembled WGS sequence"/>
</dbReference>
<dbReference type="RefSeq" id="WP_343765062.1">
    <property type="nucleotide sequence ID" value="NZ_BAAAFG010000013.1"/>
</dbReference>
<reference evidence="2" key="1">
    <citation type="journal article" date="2019" name="Int. J. Syst. Evol. Microbiol.">
        <title>The Global Catalogue of Microorganisms (GCM) 10K type strain sequencing project: providing services to taxonomists for standard genome sequencing and annotation.</title>
        <authorList>
            <consortium name="The Broad Institute Genomics Platform"/>
            <consortium name="The Broad Institute Genome Sequencing Center for Infectious Disease"/>
            <person name="Wu L."/>
            <person name="Ma J."/>
        </authorList>
    </citation>
    <scope>NUCLEOTIDE SEQUENCE [LARGE SCALE GENOMIC DNA]</scope>
    <source>
        <strain evidence="2">JCM 16082</strain>
    </source>
</reference>
<keyword evidence="2" id="KW-1185">Reference proteome</keyword>
<accession>A0ABP3XV42</accession>
<name>A0ABP3XV42_9FLAO</name>
<dbReference type="InterPro" id="IPR027417">
    <property type="entry name" value="P-loop_NTPase"/>
</dbReference>
<sequence>MNEINTTFLRLSKRAETKDNSYLVNTFVNVGPLFTILSNRDHEILYGRRGTGKTHAFAYLGNSLKNEGDIVINVDLRTIGSNGGIFSDSSLPITQRATRLLIDTLTYVIDGIIDEVISDQSDKYDLSIISPLADSLWEAITEIIVGGNIEIETDKTSNRTENKEIGTSLNISLKNPSLDLSDKSVKSDNVSKTEKVKRQGVEHHRIHFSSVFKSLQLMSQKLAVHIWILFDEWAEIPQELQPYLSELIRRTILPNTGITVKIAAIEQRTNLSLFDANHTRIGIEEGADISTSQNLDEYMVFDNDEGKSLEFFKELLFHHFNGINDSANIIDSNDLINRAFTQSNTFHEFVRASEGVPRDAINILGIAATKASDSKISMDNIRNAARIWFSRGKEKAISTNENAFNLLQWIRDKVIGERNSRAFLLRTNHKDPLIDYLFDARVIHMIKENVSGKDEPGARYNVYSIDYGCYVDLMNTNNAPKGLFEATEQDSENSIYVDVPRNDYRAIRRAILDLSEFYENVA</sequence>
<dbReference type="EMBL" id="BAAAFG010000013">
    <property type="protein sequence ID" value="GAA0872182.1"/>
    <property type="molecule type" value="Genomic_DNA"/>
</dbReference>
<dbReference type="SUPFAM" id="SSF52540">
    <property type="entry name" value="P-loop containing nucleoside triphosphate hydrolases"/>
    <property type="match status" value="1"/>
</dbReference>
<comment type="caution">
    <text evidence="1">The sequence shown here is derived from an EMBL/GenBank/DDBJ whole genome shotgun (WGS) entry which is preliminary data.</text>
</comment>
<gene>
    <name evidence="1" type="ORF">GCM10009117_13290</name>
</gene>
<evidence type="ECO:0000313" key="2">
    <source>
        <dbReference type="Proteomes" id="UP001500507"/>
    </source>
</evidence>
<evidence type="ECO:0008006" key="3">
    <source>
        <dbReference type="Google" id="ProtNLM"/>
    </source>
</evidence>
<proteinExistence type="predicted"/>
<protein>
    <recommendedName>
        <fullName evidence="3">ATP-binding protein</fullName>
    </recommendedName>
</protein>
<evidence type="ECO:0000313" key="1">
    <source>
        <dbReference type="EMBL" id="GAA0872182.1"/>
    </source>
</evidence>